<dbReference type="Pfam" id="PF13541">
    <property type="entry name" value="ChlI"/>
    <property type="match status" value="1"/>
</dbReference>
<dbReference type="SUPFAM" id="SSF54211">
    <property type="entry name" value="Ribosomal protein S5 domain 2-like"/>
    <property type="match status" value="1"/>
</dbReference>
<dbReference type="PRINTS" id="PR01657">
    <property type="entry name" value="MCMFAMILY"/>
</dbReference>
<dbReference type="RefSeq" id="WP_136152005.1">
    <property type="nucleotide sequence ID" value="NZ_CP038810.1"/>
</dbReference>
<evidence type="ECO:0000256" key="3">
    <source>
        <dbReference type="ARBA" id="ARBA00022840"/>
    </source>
</evidence>
<dbReference type="InterPro" id="IPR000523">
    <property type="entry name" value="Mg_chelatse_chII-like_cat_dom"/>
</dbReference>
<dbReference type="Pfam" id="PF13335">
    <property type="entry name" value="Mg_chelatase_C"/>
    <property type="match status" value="1"/>
</dbReference>
<protein>
    <submittedName>
        <fullName evidence="5">Competence protein ComM</fullName>
    </submittedName>
</protein>
<comment type="similarity">
    <text evidence="1">Belongs to the Mg-chelatase subunits D/I family. ComM subfamily.</text>
</comment>
<dbReference type="NCBIfam" id="TIGR00368">
    <property type="entry name" value="YifB family Mg chelatase-like AAA ATPase"/>
    <property type="match status" value="1"/>
</dbReference>
<dbReference type="InterPro" id="IPR004482">
    <property type="entry name" value="Mg_chelat-rel"/>
</dbReference>
<evidence type="ECO:0000256" key="2">
    <source>
        <dbReference type="ARBA" id="ARBA00022741"/>
    </source>
</evidence>
<dbReference type="InterPro" id="IPR045006">
    <property type="entry name" value="CHLI-like"/>
</dbReference>
<dbReference type="InterPro" id="IPR014721">
    <property type="entry name" value="Ribsml_uS5_D2-typ_fold_subgr"/>
</dbReference>
<dbReference type="InterPro" id="IPR027417">
    <property type="entry name" value="P-loop_NTPase"/>
</dbReference>
<dbReference type="Gene3D" id="3.30.230.10">
    <property type="match status" value="1"/>
</dbReference>
<dbReference type="PANTHER" id="PTHR32039">
    <property type="entry name" value="MAGNESIUM-CHELATASE SUBUNIT CHLI"/>
    <property type="match status" value="1"/>
</dbReference>
<keyword evidence="6" id="KW-1185">Reference proteome</keyword>
<gene>
    <name evidence="5" type="primary">comM</name>
    <name evidence="5" type="ORF">GS03_01595</name>
</gene>
<keyword evidence="3" id="KW-0067">ATP-binding</keyword>
<dbReference type="SUPFAM" id="SSF52540">
    <property type="entry name" value="P-loop containing nucleoside triphosphate hydrolases"/>
    <property type="match status" value="1"/>
</dbReference>
<dbReference type="PANTHER" id="PTHR32039:SF7">
    <property type="entry name" value="COMPETENCE PROTEIN COMM"/>
    <property type="match status" value="1"/>
</dbReference>
<evidence type="ECO:0000313" key="6">
    <source>
        <dbReference type="Proteomes" id="UP000296862"/>
    </source>
</evidence>
<keyword evidence="2" id="KW-0547">Nucleotide-binding</keyword>
<dbReference type="Gene3D" id="3.40.50.300">
    <property type="entry name" value="P-loop containing nucleotide triphosphate hydrolases"/>
    <property type="match status" value="1"/>
</dbReference>
<reference evidence="5 6" key="1">
    <citation type="submission" date="2019-04" db="EMBL/GenBank/DDBJ databases">
        <title>Flavobacterium sp. GS03.</title>
        <authorList>
            <person name="Kim H."/>
        </authorList>
    </citation>
    <scope>NUCLEOTIDE SEQUENCE [LARGE SCALE GENOMIC DNA]</scope>
    <source>
        <strain evidence="5 6">GS03</strain>
    </source>
</reference>
<accession>A0A4P7PUR9</accession>
<dbReference type="InterPro" id="IPR003593">
    <property type="entry name" value="AAA+_ATPase"/>
</dbReference>
<dbReference type="InterPro" id="IPR025158">
    <property type="entry name" value="Mg_chelat-rel_C"/>
</dbReference>
<dbReference type="InterPro" id="IPR001208">
    <property type="entry name" value="MCM_dom"/>
</dbReference>
<dbReference type="SMART" id="SM00382">
    <property type="entry name" value="AAA"/>
    <property type="match status" value="1"/>
</dbReference>
<dbReference type="EMBL" id="CP038810">
    <property type="protein sequence ID" value="QBZ98090.1"/>
    <property type="molecule type" value="Genomic_DNA"/>
</dbReference>
<name>A0A4P7PUR9_9FLAO</name>
<evidence type="ECO:0000313" key="5">
    <source>
        <dbReference type="EMBL" id="QBZ98090.1"/>
    </source>
</evidence>
<dbReference type="Proteomes" id="UP000296862">
    <property type="component" value="Chromosome"/>
</dbReference>
<dbReference type="KEGG" id="fsn:GS03_01595"/>
<feature type="domain" description="AAA+ ATPase" evidence="4">
    <location>
        <begin position="213"/>
        <end position="395"/>
    </location>
</feature>
<organism evidence="5 6">
    <name type="scientific">Flavobacterium sangjuense</name>
    <dbReference type="NCBI Taxonomy" id="2518177"/>
    <lineage>
        <taxon>Bacteria</taxon>
        <taxon>Pseudomonadati</taxon>
        <taxon>Bacteroidota</taxon>
        <taxon>Flavobacteriia</taxon>
        <taxon>Flavobacteriales</taxon>
        <taxon>Flavobacteriaceae</taxon>
        <taxon>Flavobacterium</taxon>
    </lineage>
</organism>
<dbReference type="GO" id="GO:0005524">
    <property type="term" value="F:ATP binding"/>
    <property type="evidence" value="ECO:0007669"/>
    <property type="project" value="UniProtKB-KW"/>
</dbReference>
<dbReference type="Pfam" id="PF01078">
    <property type="entry name" value="Mg_chelatase"/>
    <property type="match status" value="1"/>
</dbReference>
<sequence>MLVKVFGSAVFGVEATTITVEVNIDKGVGYHLVGLPDNAIKESSYRIAAALKNNGYYLPGKKITINMAPADLRKEGSAYDLTLAIGILAASGQIKTDEVDKYLIMGELSLDGGLQPIKGSLSIAIKAKAEGFKGFFLPIQNVKEAAIVAGLDVYGVENVLQVIDFFEGNGTLEPTIIDTSEEFNKTLDFPEFDFSDVKGQESIKRCMEIAAAGGHNIILIGPPGSGKTMLAKRLPSILPPMTMHEALETTKIHSVAGKVKDTGLLNQRPFRSPHHTASSVSLVGGGSYPQPGEISLAHNGVLFLDELPEFKREVLEVMRQPLEDREVTISRAKFTITYPSSFMLVASMNPSPSGYFNDSDSPVSSSAAEMQRYLSKISGPLLDRIDIHIEVTPVPFDKLTETRKGESSFEIRKRVTAAREIQSKRFDVFENIHYNAQMGTKQIREFCVLDENSLQLLKTAMERLNLSARAFDRILKVSRTIADLEDSEIVNSNHIAEAIQYRSLDRDGWLG</sequence>
<dbReference type="GO" id="GO:0003677">
    <property type="term" value="F:DNA binding"/>
    <property type="evidence" value="ECO:0007669"/>
    <property type="project" value="InterPro"/>
</dbReference>
<dbReference type="AlphaFoldDB" id="A0A4P7PUR9"/>
<evidence type="ECO:0000259" key="4">
    <source>
        <dbReference type="SMART" id="SM00382"/>
    </source>
</evidence>
<proteinExistence type="inferred from homology"/>
<evidence type="ECO:0000256" key="1">
    <source>
        <dbReference type="ARBA" id="ARBA00006354"/>
    </source>
</evidence>
<dbReference type="InterPro" id="IPR020568">
    <property type="entry name" value="Ribosomal_Su5_D2-typ_SF"/>
</dbReference>
<dbReference type="OrthoDB" id="9813147at2"/>